<sequence length="459" mass="49229">MRTTPPLARVLLFLVVPLAGAITLDDTDPASVRAAASTIAHGLMSYYTGNETGGTPGNLPSPYYWWEAGAMFGEMVEYWFYTADTTYNSEVSQAMVSQMGTDGDYMPSNQTKDEGNDDQVFWAFASMSAAEYNFPAPPSGSPSWLAAAQAVFNQQASRWDPTTCGGGLRWQIYSFNSGYDYKNAISNLGFFQLSSRLARYTGNDTYADWASTTWEWFKGSVLYDADTYAIYDGTSDTTNCTSADHTQWTYNYGAAIGGLAYIYNHTGNATYLSDLEGILNTTLTTFFPASMGNKIMAEVTCQPTGNCDTDELSFKAYLSRWLAVTAQLVPALNSTIVPYLQASAIGAAGQCDGGTDGVTCGQEWNSTTWDGTYGVGQQMSALAVIQSLMINLADLKTPYTSSTGGTSKSDPTAGSTTKTDSSGYTLTTVTTADRAGAGILTAVILVGIISGSWWLISSD</sequence>
<gene>
    <name evidence="1" type="ORF">M8818_001882</name>
</gene>
<comment type="caution">
    <text evidence="1">The sequence shown here is derived from an EMBL/GenBank/DDBJ whole genome shotgun (WGS) entry which is preliminary data.</text>
</comment>
<evidence type="ECO:0000313" key="1">
    <source>
        <dbReference type="EMBL" id="KAK8215261.1"/>
    </source>
</evidence>
<accession>A0ACC3SID2</accession>
<evidence type="ECO:0000313" key="2">
    <source>
        <dbReference type="Proteomes" id="UP001320706"/>
    </source>
</evidence>
<keyword evidence="2" id="KW-1185">Reference proteome</keyword>
<dbReference type="EMBL" id="JAMKPW020000008">
    <property type="protein sequence ID" value="KAK8215261.1"/>
    <property type="molecule type" value="Genomic_DNA"/>
</dbReference>
<name>A0ACC3SID2_9PEZI</name>
<protein>
    <submittedName>
        <fullName evidence="1">Uncharacterized protein</fullName>
    </submittedName>
</protein>
<reference evidence="1" key="1">
    <citation type="submission" date="2024-02" db="EMBL/GenBank/DDBJ databases">
        <title>Metagenome Assembled Genome of Zalaria obscura JY119.</title>
        <authorList>
            <person name="Vighnesh L."/>
            <person name="Jagadeeshwari U."/>
            <person name="Venkata Ramana C."/>
            <person name="Sasikala C."/>
        </authorList>
    </citation>
    <scope>NUCLEOTIDE SEQUENCE</scope>
    <source>
        <strain evidence="1">JY119</strain>
    </source>
</reference>
<proteinExistence type="predicted"/>
<organism evidence="1 2">
    <name type="scientific">Zalaria obscura</name>
    <dbReference type="NCBI Taxonomy" id="2024903"/>
    <lineage>
        <taxon>Eukaryota</taxon>
        <taxon>Fungi</taxon>
        <taxon>Dikarya</taxon>
        <taxon>Ascomycota</taxon>
        <taxon>Pezizomycotina</taxon>
        <taxon>Dothideomycetes</taxon>
        <taxon>Dothideomycetidae</taxon>
        <taxon>Dothideales</taxon>
        <taxon>Zalariaceae</taxon>
        <taxon>Zalaria</taxon>
    </lineage>
</organism>
<dbReference type="Proteomes" id="UP001320706">
    <property type="component" value="Unassembled WGS sequence"/>
</dbReference>